<sequence length="59" mass="6330">MKKYYITALFVATGLYASTAIASDMGRVSQPERDIARDMGKVSTPVAVKVSVPLIQVKG</sequence>
<accession>A0A1H6F422</accession>
<dbReference type="Proteomes" id="UP000236724">
    <property type="component" value="Unassembled WGS sequence"/>
</dbReference>
<proteinExistence type="predicted"/>
<feature type="signal peptide" evidence="1">
    <location>
        <begin position="1"/>
        <end position="22"/>
    </location>
</feature>
<dbReference type="RefSeq" id="WP_103918853.1">
    <property type="nucleotide sequence ID" value="NZ_FMSV02000123.1"/>
</dbReference>
<evidence type="ECO:0000313" key="2">
    <source>
        <dbReference type="EMBL" id="SEH04832.1"/>
    </source>
</evidence>
<keyword evidence="1" id="KW-0732">Signal</keyword>
<dbReference type="EMBL" id="FMSV02000123">
    <property type="protein sequence ID" value="SEH04832.1"/>
    <property type="molecule type" value="Genomic_DNA"/>
</dbReference>
<keyword evidence="3" id="KW-1185">Reference proteome</keyword>
<feature type="chain" id="PRO_5015003305" evidence="1">
    <location>
        <begin position="23"/>
        <end position="59"/>
    </location>
</feature>
<protein>
    <submittedName>
        <fullName evidence="2">Uncharacterized protein</fullName>
    </submittedName>
</protein>
<evidence type="ECO:0000313" key="3">
    <source>
        <dbReference type="Proteomes" id="UP000236724"/>
    </source>
</evidence>
<dbReference type="AlphaFoldDB" id="A0A1H6F422"/>
<name>A0A1H6F422_9GAMM</name>
<evidence type="ECO:0000256" key="1">
    <source>
        <dbReference type="SAM" id="SignalP"/>
    </source>
</evidence>
<organism evidence="2 3">
    <name type="scientific">Candidatus Venteria ishoeyi</name>
    <dbReference type="NCBI Taxonomy" id="1899563"/>
    <lineage>
        <taxon>Bacteria</taxon>
        <taxon>Pseudomonadati</taxon>
        <taxon>Pseudomonadota</taxon>
        <taxon>Gammaproteobacteria</taxon>
        <taxon>Thiotrichales</taxon>
        <taxon>Thiotrichaceae</taxon>
        <taxon>Venteria</taxon>
    </lineage>
</organism>
<reference evidence="2 3" key="1">
    <citation type="submission" date="2016-10" db="EMBL/GenBank/DDBJ databases">
        <authorList>
            <person name="de Groot N.N."/>
        </authorList>
    </citation>
    <scope>NUCLEOTIDE SEQUENCE [LARGE SCALE GENOMIC DNA]</scope>
    <source>
        <strain evidence="2">MBHS1</strain>
    </source>
</reference>
<gene>
    <name evidence="2" type="ORF">MBHS_00684</name>
</gene>